<evidence type="ECO:0000313" key="2">
    <source>
        <dbReference type="Proteomes" id="UP001239111"/>
    </source>
</evidence>
<keyword evidence="2" id="KW-1185">Reference proteome</keyword>
<accession>A0ACC2PDS4</accession>
<comment type="caution">
    <text evidence="1">The sequence shown here is derived from an EMBL/GenBank/DDBJ whole genome shotgun (WGS) entry which is preliminary data.</text>
</comment>
<name>A0ACC2PDS4_9HYME</name>
<dbReference type="Proteomes" id="UP001239111">
    <property type="component" value="Chromosome 1"/>
</dbReference>
<protein>
    <submittedName>
        <fullName evidence="1">Uncharacterized protein</fullName>
    </submittedName>
</protein>
<gene>
    <name evidence="1" type="ORF">QAD02_017409</name>
</gene>
<organism evidence="1 2">
    <name type="scientific">Eretmocerus hayati</name>
    <dbReference type="NCBI Taxonomy" id="131215"/>
    <lineage>
        <taxon>Eukaryota</taxon>
        <taxon>Metazoa</taxon>
        <taxon>Ecdysozoa</taxon>
        <taxon>Arthropoda</taxon>
        <taxon>Hexapoda</taxon>
        <taxon>Insecta</taxon>
        <taxon>Pterygota</taxon>
        <taxon>Neoptera</taxon>
        <taxon>Endopterygota</taxon>
        <taxon>Hymenoptera</taxon>
        <taxon>Apocrita</taxon>
        <taxon>Proctotrupomorpha</taxon>
        <taxon>Chalcidoidea</taxon>
        <taxon>Aphelinidae</taxon>
        <taxon>Aphelininae</taxon>
        <taxon>Eretmocerus</taxon>
    </lineage>
</organism>
<evidence type="ECO:0000313" key="1">
    <source>
        <dbReference type="EMBL" id="KAJ8681617.1"/>
    </source>
</evidence>
<reference evidence="1" key="1">
    <citation type="submission" date="2023-04" db="EMBL/GenBank/DDBJ databases">
        <title>A chromosome-level genome assembly of the parasitoid wasp Eretmocerus hayati.</title>
        <authorList>
            <person name="Zhong Y."/>
            <person name="Liu S."/>
            <person name="Liu Y."/>
        </authorList>
    </citation>
    <scope>NUCLEOTIDE SEQUENCE</scope>
    <source>
        <strain evidence="1">ZJU_SS_LIU_2023</strain>
    </source>
</reference>
<sequence length="153" mass="16669">MCAAGPRALGLFRDALHLRGTAPKRRSPKPPGRAHIQQKPLETTLLCARDSAVWSLFAAPDFAVLPRSARFVIMLTSVVASAQRHSAVQSFYPVYPLQPPTLRCACGLFIPRNILLLNFSCLLSAVKVPSCDVALCASLFNELVNDDKANHES</sequence>
<dbReference type="EMBL" id="CM056741">
    <property type="protein sequence ID" value="KAJ8681617.1"/>
    <property type="molecule type" value="Genomic_DNA"/>
</dbReference>
<proteinExistence type="predicted"/>